<evidence type="ECO:0000256" key="2">
    <source>
        <dbReference type="SAM" id="Phobius"/>
    </source>
</evidence>
<dbReference type="PRINTS" id="PR00813">
    <property type="entry name" value="BCTERIALGSPG"/>
</dbReference>
<dbReference type="GO" id="GO:0015628">
    <property type="term" value="P:protein secretion by the type II secretion system"/>
    <property type="evidence" value="ECO:0007669"/>
    <property type="project" value="InterPro"/>
</dbReference>
<dbReference type="SUPFAM" id="SSF54523">
    <property type="entry name" value="Pili subunits"/>
    <property type="match status" value="1"/>
</dbReference>
<dbReference type="Pfam" id="PF07963">
    <property type="entry name" value="N_methyl"/>
    <property type="match status" value="1"/>
</dbReference>
<dbReference type="GO" id="GO:0015627">
    <property type="term" value="C:type II protein secretion system complex"/>
    <property type="evidence" value="ECO:0007669"/>
    <property type="project" value="InterPro"/>
</dbReference>
<sequence>MKKGRRISNSRNGFTLVEIMVVVVIVGLLASIAIPGFTQSKRNSVASRTASDFKKFADQFSLYNLSTGVWPSDGYPSTIPTGMDDQLGKGTWTDITAIGGQWDWDYQAMGFTAAVSIHGHSVDNETILSIDRLIDDGNLSTGSFVRVSEDHVSYIIEE</sequence>
<evidence type="ECO:0000256" key="1">
    <source>
        <dbReference type="ARBA" id="ARBA00022481"/>
    </source>
</evidence>
<keyword evidence="2" id="KW-1133">Transmembrane helix</keyword>
<organism evidence="3 4">
    <name type="scientific">Pelagicoccus mobilis</name>
    <dbReference type="NCBI Taxonomy" id="415221"/>
    <lineage>
        <taxon>Bacteria</taxon>
        <taxon>Pseudomonadati</taxon>
        <taxon>Verrucomicrobiota</taxon>
        <taxon>Opitutia</taxon>
        <taxon>Puniceicoccales</taxon>
        <taxon>Pelagicoccaceae</taxon>
        <taxon>Pelagicoccus</taxon>
    </lineage>
</organism>
<keyword evidence="2" id="KW-0812">Transmembrane</keyword>
<keyword evidence="1" id="KW-0488">Methylation</keyword>
<keyword evidence="4" id="KW-1185">Reference proteome</keyword>
<feature type="transmembrane region" description="Helical" evidence="2">
    <location>
        <begin position="12"/>
        <end position="34"/>
    </location>
</feature>
<dbReference type="NCBIfam" id="TIGR02532">
    <property type="entry name" value="IV_pilin_GFxxxE"/>
    <property type="match status" value="1"/>
</dbReference>
<protein>
    <submittedName>
        <fullName evidence="3">Prepilin-type N-terminal cleavage/methylation domain-containing protein</fullName>
    </submittedName>
</protein>
<evidence type="ECO:0000313" key="4">
    <source>
        <dbReference type="Proteomes" id="UP000617628"/>
    </source>
</evidence>
<accession>A0A934RWY9</accession>
<dbReference type="Proteomes" id="UP000617628">
    <property type="component" value="Unassembled WGS sequence"/>
</dbReference>
<comment type="caution">
    <text evidence="3">The sequence shown here is derived from an EMBL/GenBank/DDBJ whole genome shotgun (WGS) entry which is preliminary data.</text>
</comment>
<dbReference type="RefSeq" id="WP_200355237.1">
    <property type="nucleotide sequence ID" value="NZ_JAENIL010000014.1"/>
</dbReference>
<evidence type="ECO:0000313" key="3">
    <source>
        <dbReference type="EMBL" id="MBK1877020.1"/>
    </source>
</evidence>
<dbReference type="AlphaFoldDB" id="A0A934RWY9"/>
<dbReference type="EMBL" id="JAENIL010000014">
    <property type="protein sequence ID" value="MBK1877020.1"/>
    <property type="molecule type" value="Genomic_DNA"/>
</dbReference>
<dbReference type="InterPro" id="IPR000983">
    <property type="entry name" value="Bac_GSPG_pilin"/>
</dbReference>
<name>A0A934RWY9_9BACT</name>
<proteinExistence type="predicted"/>
<reference evidence="3" key="1">
    <citation type="submission" date="2021-01" db="EMBL/GenBank/DDBJ databases">
        <title>Modified the classification status of verrucomicrobia.</title>
        <authorList>
            <person name="Feng X."/>
        </authorList>
    </citation>
    <scope>NUCLEOTIDE SEQUENCE</scope>
    <source>
        <strain evidence="3">KCTC 13126</strain>
    </source>
</reference>
<dbReference type="InterPro" id="IPR012902">
    <property type="entry name" value="N_methyl_site"/>
</dbReference>
<dbReference type="Gene3D" id="3.30.700.10">
    <property type="entry name" value="Glycoprotein, Type 4 Pilin"/>
    <property type="match status" value="1"/>
</dbReference>
<dbReference type="InterPro" id="IPR045584">
    <property type="entry name" value="Pilin-like"/>
</dbReference>
<gene>
    <name evidence="3" type="ORF">JIN87_09085</name>
</gene>
<keyword evidence="2" id="KW-0472">Membrane</keyword>